<dbReference type="eggNOG" id="ENOG5031U9I">
    <property type="taxonomic scope" value="Bacteria"/>
</dbReference>
<dbReference type="RefSeq" id="WP_006870090.1">
    <property type="nucleotide sequence ID" value="NZ_JH413808.1"/>
</dbReference>
<keyword evidence="1" id="KW-1133">Transmembrane helix</keyword>
<dbReference type="AlphaFoldDB" id="G9EL90"/>
<dbReference type="OrthoDB" id="5638390at2"/>
<keyword evidence="3" id="KW-1185">Reference proteome</keyword>
<reference evidence="2 3" key="1">
    <citation type="journal article" date="2011" name="BMC Genomics">
        <title>Insight into cross-talk between intra-amoebal pathogens.</title>
        <authorList>
            <person name="Gimenez G."/>
            <person name="Bertelli C."/>
            <person name="Moliner C."/>
            <person name="Robert C."/>
            <person name="Raoult D."/>
            <person name="Fournier P.E."/>
            <person name="Greub G."/>
        </authorList>
    </citation>
    <scope>NUCLEOTIDE SEQUENCE [LARGE SCALE GENOMIC DNA]</scope>
    <source>
        <strain evidence="2 3">LLAP12</strain>
    </source>
</reference>
<organism evidence="2 3">
    <name type="scientific">Legionella drancourtii LLAP12</name>
    <dbReference type="NCBI Taxonomy" id="658187"/>
    <lineage>
        <taxon>Bacteria</taxon>
        <taxon>Pseudomonadati</taxon>
        <taxon>Pseudomonadota</taxon>
        <taxon>Gammaproteobacteria</taxon>
        <taxon>Legionellales</taxon>
        <taxon>Legionellaceae</taxon>
        <taxon>Legionella</taxon>
    </lineage>
</organism>
<feature type="transmembrane region" description="Helical" evidence="1">
    <location>
        <begin position="112"/>
        <end position="134"/>
    </location>
</feature>
<name>G9EL90_9GAMM</name>
<dbReference type="EMBL" id="JH413808">
    <property type="protein sequence ID" value="EHL31979.1"/>
    <property type="molecule type" value="Genomic_DNA"/>
</dbReference>
<gene>
    <name evidence="2" type="ORF">LDG_6149</name>
</gene>
<dbReference type="InParanoid" id="G9EL90"/>
<dbReference type="HOGENOM" id="CLU_1633337_0_0_6"/>
<accession>G9EL90</accession>
<keyword evidence="1" id="KW-0472">Membrane</keyword>
<evidence type="ECO:0000313" key="3">
    <source>
        <dbReference type="Proteomes" id="UP000002770"/>
    </source>
</evidence>
<evidence type="ECO:0000313" key="2">
    <source>
        <dbReference type="EMBL" id="EHL31979.1"/>
    </source>
</evidence>
<proteinExistence type="predicted"/>
<sequence length="160" mass="16997">MASVVTIGYLTGSAKVTKNNVMNDEVIWRKHRSIGQMFFQPYESKEEFIFCARHTFLPIVQIGLAILDPTVIVVVPVLIGSLSTVCAALGGISKLCGNERGASFFLGGAEYLIKGFCQALIDLVVLPLSALALLTRGISTGLQAAGITEEVLPNGGLNSI</sequence>
<evidence type="ECO:0000256" key="1">
    <source>
        <dbReference type="SAM" id="Phobius"/>
    </source>
</evidence>
<dbReference type="Proteomes" id="UP000002770">
    <property type="component" value="Unassembled WGS sequence"/>
</dbReference>
<protein>
    <submittedName>
        <fullName evidence="2">Uncharacterized protein</fullName>
    </submittedName>
</protein>
<feature type="transmembrane region" description="Helical" evidence="1">
    <location>
        <begin position="71"/>
        <end position="92"/>
    </location>
</feature>
<keyword evidence="1" id="KW-0812">Transmembrane</keyword>